<feature type="binding site" evidence="10">
    <location>
        <position position="487"/>
    </location>
    <ligand>
        <name>Mn(2+)</name>
        <dbReference type="ChEBI" id="CHEBI:29035"/>
    </ligand>
</feature>
<dbReference type="InterPro" id="IPR050448">
    <property type="entry name" value="OpgB/LTA_synthase_biosynth"/>
</dbReference>
<evidence type="ECO:0000256" key="3">
    <source>
        <dbReference type="ARBA" id="ARBA00009983"/>
    </source>
</evidence>
<evidence type="ECO:0000256" key="6">
    <source>
        <dbReference type="ARBA" id="ARBA00022989"/>
    </source>
</evidence>
<accession>A0A6J4QZK5</accession>
<dbReference type="Pfam" id="PF00884">
    <property type="entry name" value="Sulfatase"/>
    <property type="match status" value="1"/>
</dbReference>
<feature type="binding site" evidence="9">
    <location>
        <position position="429"/>
    </location>
    <ligand>
        <name>substrate</name>
    </ligand>
</feature>
<dbReference type="InterPro" id="IPR012160">
    <property type="entry name" value="LtaS-like"/>
</dbReference>
<dbReference type="GO" id="GO:0005886">
    <property type="term" value="C:plasma membrane"/>
    <property type="evidence" value="ECO:0007669"/>
    <property type="project" value="UniProtKB-SubCell"/>
</dbReference>
<keyword evidence="6 11" id="KW-1133">Transmembrane helix</keyword>
<keyword evidence="13" id="KW-0808">Transferase</keyword>
<keyword evidence="9" id="KW-0464">Manganese</keyword>
<feature type="transmembrane region" description="Helical" evidence="11">
    <location>
        <begin position="133"/>
        <end position="157"/>
    </location>
</feature>
<dbReference type="AlphaFoldDB" id="A0A6J4QZK5"/>
<dbReference type="Gene3D" id="3.40.720.10">
    <property type="entry name" value="Alkaline Phosphatase, subunit A"/>
    <property type="match status" value="1"/>
</dbReference>
<dbReference type="GO" id="GO:0046872">
    <property type="term" value="F:metal ion binding"/>
    <property type="evidence" value="ECO:0007669"/>
    <property type="project" value="UniProtKB-KW"/>
</dbReference>
<evidence type="ECO:0000259" key="12">
    <source>
        <dbReference type="Pfam" id="PF00884"/>
    </source>
</evidence>
<evidence type="ECO:0000256" key="9">
    <source>
        <dbReference type="PIRSR" id="PIRSR005091-2"/>
    </source>
</evidence>
<sequence length="638" mass="72003">MSFLGALIGLRDWVYLFSLLVPLFVYNLVLKASSVASIPGLSPTFDLMRSDVFFNLAYALFWVGIFAAVHNRGLLRRVVVILFHASTLLIVIVTTFAHQYFQVTGTTLDYGIVALWLPQFGEVLPVLASGATLWVWALLFAAICYVILGPLLVTRAIERVSRWRGGPERSRARRPENSFLVPIGLLLLAFGFGFLSLLIGARSTDYSAGASVSFVRDPFVNLILTGAKTAITEDDPDFGVIGQTVEHPAANSSLVPSPQTEKRNVVLIHLESTRAQSVTPYNEDLETMPFLNELAKSSLLAERAYTIVPHTSKATVSVNCGIEPHLVQPTTEANPDGIPVPCLASLLKEQGYGTGFFQSSTESFEDFEGLVKNLGYEDYYPLESMDTEGFEQTNYFGYEDDIMLEPSEEWLEEQGDQPFLAEYLTGTGHDDYRCLSTRYESEDFSENVILNRYLNCLRYQDVFLKNLIDQYKDLGLYDNTIFVVYGDHGEGFGEHRRFQHDDNMWEEGIKVPLLIHAPGWFENGERVEELSNHTDVLPTVLEMLNYKVENGEYPGYSLLHDLPEDRTLMFNCFHDKACAASLKGSEKYIYHYGNQPDEIFDLSEDPLEKENLADERTKEVEERRKALIEWRSSVNAAY</sequence>
<evidence type="ECO:0000256" key="7">
    <source>
        <dbReference type="ARBA" id="ARBA00023136"/>
    </source>
</evidence>
<keyword evidence="4" id="KW-1003">Cell membrane</keyword>
<evidence type="ECO:0000256" key="8">
    <source>
        <dbReference type="PIRSR" id="PIRSR005091-1"/>
    </source>
</evidence>
<evidence type="ECO:0000256" key="10">
    <source>
        <dbReference type="PIRSR" id="PIRSR005091-3"/>
    </source>
</evidence>
<evidence type="ECO:0000256" key="2">
    <source>
        <dbReference type="ARBA" id="ARBA00004936"/>
    </source>
</evidence>
<feature type="transmembrane region" description="Helical" evidence="11">
    <location>
        <begin position="81"/>
        <end position="101"/>
    </location>
</feature>
<dbReference type="GO" id="GO:0016740">
    <property type="term" value="F:transferase activity"/>
    <property type="evidence" value="ECO:0007669"/>
    <property type="project" value="UniProtKB-KW"/>
</dbReference>
<evidence type="ECO:0000256" key="5">
    <source>
        <dbReference type="ARBA" id="ARBA00022692"/>
    </source>
</evidence>
<organism evidence="13">
    <name type="scientific">uncultured Rubrobacteraceae bacterium</name>
    <dbReference type="NCBI Taxonomy" id="349277"/>
    <lineage>
        <taxon>Bacteria</taxon>
        <taxon>Bacillati</taxon>
        <taxon>Actinomycetota</taxon>
        <taxon>Rubrobacteria</taxon>
        <taxon>Rubrobacterales</taxon>
        <taxon>Rubrobacteraceae</taxon>
        <taxon>environmental samples</taxon>
    </lineage>
</organism>
<dbReference type="CDD" id="cd16015">
    <property type="entry name" value="LTA_synthase"/>
    <property type="match status" value="1"/>
</dbReference>
<evidence type="ECO:0000256" key="4">
    <source>
        <dbReference type="ARBA" id="ARBA00022475"/>
    </source>
</evidence>
<comment type="pathway">
    <text evidence="2">Cell wall biogenesis; lipoteichoic acid biosynthesis.</text>
</comment>
<comment type="subcellular location">
    <subcellularLocation>
        <location evidence="1">Cell membrane</location>
        <topology evidence="1">Multi-pass membrane protein</topology>
    </subcellularLocation>
</comment>
<feature type="transmembrane region" description="Helical" evidence="11">
    <location>
        <begin position="52"/>
        <end position="69"/>
    </location>
</feature>
<dbReference type="InterPro" id="IPR000917">
    <property type="entry name" value="Sulfatase_N"/>
</dbReference>
<feature type="transmembrane region" description="Helical" evidence="11">
    <location>
        <begin position="12"/>
        <end position="32"/>
    </location>
</feature>
<dbReference type="SUPFAM" id="SSF53649">
    <property type="entry name" value="Alkaline phosphatase-like"/>
    <property type="match status" value="1"/>
</dbReference>
<comment type="similarity">
    <text evidence="3">Belongs to the LTA synthase family.</text>
</comment>
<feature type="binding site" evidence="10">
    <location>
        <position position="271"/>
    </location>
    <ligand>
        <name>Mn(2+)</name>
        <dbReference type="ChEBI" id="CHEBI:29035"/>
    </ligand>
</feature>
<dbReference type="EMBL" id="CADCVE010000074">
    <property type="protein sequence ID" value="CAA9459762.1"/>
    <property type="molecule type" value="Genomic_DNA"/>
</dbReference>
<evidence type="ECO:0000313" key="13">
    <source>
        <dbReference type="EMBL" id="CAA9459762.1"/>
    </source>
</evidence>
<evidence type="ECO:0000256" key="11">
    <source>
        <dbReference type="SAM" id="Phobius"/>
    </source>
</evidence>
<evidence type="ECO:0000256" key="1">
    <source>
        <dbReference type="ARBA" id="ARBA00004651"/>
    </source>
</evidence>
<dbReference type="PANTHER" id="PTHR47371">
    <property type="entry name" value="LIPOTEICHOIC ACID SYNTHASE"/>
    <property type="match status" value="1"/>
</dbReference>
<keyword evidence="7 11" id="KW-0472">Membrane</keyword>
<feature type="domain" description="Sulfatase N-terminal" evidence="12">
    <location>
        <begin position="263"/>
        <end position="545"/>
    </location>
</feature>
<dbReference type="InterPro" id="IPR017850">
    <property type="entry name" value="Alkaline_phosphatase_core_sf"/>
</dbReference>
<feature type="transmembrane region" description="Helical" evidence="11">
    <location>
        <begin position="178"/>
        <end position="199"/>
    </location>
</feature>
<gene>
    <name evidence="13" type="ORF">AVDCRST_MAG28-3052</name>
</gene>
<dbReference type="PANTHER" id="PTHR47371:SF3">
    <property type="entry name" value="PHOSPHOGLYCEROL TRANSFERASE I"/>
    <property type="match status" value="1"/>
</dbReference>
<protein>
    <submittedName>
        <fullName evidence="13">Phosphoglycerol transferase</fullName>
    </submittedName>
</protein>
<feature type="binding site" evidence="10">
    <location>
        <position position="488"/>
    </location>
    <ligand>
        <name>Mn(2+)</name>
        <dbReference type="ChEBI" id="CHEBI:29035"/>
    </ligand>
</feature>
<reference evidence="13" key="1">
    <citation type="submission" date="2020-02" db="EMBL/GenBank/DDBJ databases">
        <authorList>
            <person name="Meier V. D."/>
        </authorList>
    </citation>
    <scope>NUCLEOTIDE SEQUENCE</scope>
    <source>
        <strain evidence="13">AVDCRST_MAG28</strain>
    </source>
</reference>
<proteinExistence type="inferred from homology"/>
<feature type="binding site" evidence="10">
    <location>
        <position position="311"/>
    </location>
    <ligand>
        <name>Mn(2+)</name>
        <dbReference type="ChEBI" id="CHEBI:29035"/>
    </ligand>
</feature>
<keyword evidence="9" id="KW-0479">Metal-binding</keyword>
<name>A0A6J4QZK5_9ACTN</name>
<keyword evidence="5 11" id="KW-0812">Transmembrane</keyword>
<dbReference type="PIRSF" id="PIRSF005091">
    <property type="entry name" value="Mmb_sulf_HI1246"/>
    <property type="match status" value="1"/>
</dbReference>
<feature type="active site" evidence="8">
    <location>
        <position position="311"/>
    </location>
</feature>